<gene>
    <name evidence="1" type="ORF">QCA50_004678</name>
</gene>
<accession>A0AAW0GPX0</accession>
<sequence length="233" mass="25199">MSSQIVADVERARINITTAFKTVHDLYDAIITIGNNFPAGMKEDVATLQSSLDAILASFKSTQLQESVELTDLAQKAADGFVTENVKILLDENLPLEARKTIIVDDDIPRFDQIIARLDDAANLFGSDFPKQVADHAEAAKSVFKKYSVPQVGVDVESIFNNNVPQGVNIFKTALESFRADASTVSGKLKDLTAKEVDNETFKAGVTEASNLASTLRDTLIQYGKVVQGAASS</sequence>
<organism evidence="1 2">
    <name type="scientific">Cerrena zonata</name>
    <dbReference type="NCBI Taxonomy" id="2478898"/>
    <lineage>
        <taxon>Eukaryota</taxon>
        <taxon>Fungi</taxon>
        <taxon>Dikarya</taxon>
        <taxon>Basidiomycota</taxon>
        <taxon>Agaricomycotina</taxon>
        <taxon>Agaricomycetes</taxon>
        <taxon>Polyporales</taxon>
        <taxon>Cerrenaceae</taxon>
        <taxon>Cerrena</taxon>
    </lineage>
</organism>
<name>A0AAW0GPX0_9APHY</name>
<proteinExistence type="predicted"/>
<protein>
    <submittedName>
        <fullName evidence="1">Uncharacterized protein</fullName>
    </submittedName>
</protein>
<evidence type="ECO:0000313" key="1">
    <source>
        <dbReference type="EMBL" id="KAK7691285.1"/>
    </source>
</evidence>
<reference evidence="1 2" key="1">
    <citation type="submission" date="2022-09" db="EMBL/GenBank/DDBJ databases">
        <authorList>
            <person name="Palmer J.M."/>
        </authorList>
    </citation>
    <scope>NUCLEOTIDE SEQUENCE [LARGE SCALE GENOMIC DNA]</scope>
    <source>
        <strain evidence="1 2">DSM 7382</strain>
    </source>
</reference>
<dbReference type="EMBL" id="JASBNA010000005">
    <property type="protein sequence ID" value="KAK7691285.1"/>
    <property type="molecule type" value="Genomic_DNA"/>
</dbReference>
<comment type="caution">
    <text evidence="1">The sequence shown here is derived from an EMBL/GenBank/DDBJ whole genome shotgun (WGS) entry which is preliminary data.</text>
</comment>
<evidence type="ECO:0000313" key="2">
    <source>
        <dbReference type="Proteomes" id="UP001385951"/>
    </source>
</evidence>
<keyword evidence="2" id="KW-1185">Reference proteome</keyword>
<dbReference type="Proteomes" id="UP001385951">
    <property type="component" value="Unassembled WGS sequence"/>
</dbReference>
<dbReference type="AlphaFoldDB" id="A0AAW0GPX0"/>